<dbReference type="Pfam" id="PF13177">
    <property type="entry name" value="DNA_pol3_delta2"/>
    <property type="match status" value="1"/>
</dbReference>
<dbReference type="GO" id="GO:0006261">
    <property type="term" value="P:DNA-templated DNA replication"/>
    <property type="evidence" value="ECO:0007669"/>
    <property type="project" value="TreeGrafter"/>
</dbReference>
<dbReference type="SUPFAM" id="SSF52540">
    <property type="entry name" value="P-loop containing nucleoside triphosphate hydrolases"/>
    <property type="match status" value="1"/>
</dbReference>
<dbReference type="EMBL" id="FNZX01000010">
    <property type="protein sequence ID" value="SEK76588.1"/>
    <property type="molecule type" value="Genomic_DNA"/>
</dbReference>
<dbReference type="InterPro" id="IPR050238">
    <property type="entry name" value="DNA_Rep/Repair_Clamp_Loader"/>
</dbReference>
<dbReference type="PANTHER" id="PTHR11669:SF8">
    <property type="entry name" value="DNA POLYMERASE III SUBUNIT DELTA"/>
    <property type="match status" value="1"/>
</dbReference>
<sequence>MSFAQIVGQEEAKSLLRNAVKTGNHSHAYIFSGEKGSGKMMLAEAFAAMLQCENPSEDDACLECHSCKQALSRNNPDIIYVRREDGKNNISVDVVREQIVNDVDIKPYSSKYKIYIVDEAERMNPQAQNAILKTIEEPPEYAIIILLTANHNAFLQTILSRCVLIQMKSVDTESIKRILQTQYETVDYQAQMVASFAQGNVGKAIALATDVTFNDVKNRVVALCKKASKMDEQQIADEVKSIKEDNDRDKKEDSDSEKFQPFIEQLLDLITLWYRDVLLYKSTSRDDLLLFSEDAFDIHDQAQSLSYHGLNEIFDAISETRARLNANVNFELTIMLLIQRMRNPEN</sequence>
<protein>
    <submittedName>
        <fullName evidence="2">DNA polymerase-3 subunit delta</fullName>
    </submittedName>
</protein>
<dbReference type="PANTHER" id="PTHR11669">
    <property type="entry name" value="REPLICATION FACTOR C / DNA POLYMERASE III GAMMA-TAU SUBUNIT"/>
    <property type="match status" value="1"/>
</dbReference>
<organism evidence="2 3">
    <name type="scientific">Pseudobutyrivibrio ruminis</name>
    <dbReference type="NCBI Taxonomy" id="46206"/>
    <lineage>
        <taxon>Bacteria</taxon>
        <taxon>Bacillati</taxon>
        <taxon>Bacillota</taxon>
        <taxon>Clostridia</taxon>
        <taxon>Lachnospirales</taxon>
        <taxon>Lachnospiraceae</taxon>
        <taxon>Pseudobutyrivibrio</taxon>
    </lineage>
</organism>
<dbReference type="AlphaFoldDB" id="A0A1H7JPI5"/>
<dbReference type="InterPro" id="IPR004622">
    <property type="entry name" value="DNA_pol_HolB"/>
</dbReference>
<dbReference type="GO" id="GO:0003887">
    <property type="term" value="F:DNA-directed DNA polymerase activity"/>
    <property type="evidence" value="ECO:0007669"/>
    <property type="project" value="InterPro"/>
</dbReference>
<keyword evidence="3" id="KW-1185">Reference proteome</keyword>
<dbReference type="GO" id="GO:0008408">
    <property type="term" value="F:3'-5' exonuclease activity"/>
    <property type="evidence" value="ECO:0007669"/>
    <property type="project" value="InterPro"/>
</dbReference>
<proteinExistence type="predicted"/>
<evidence type="ECO:0000313" key="3">
    <source>
        <dbReference type="Proteomes" id="UP000182321"/>
    </source>
</evidence>
<dbReference type="Proteomes" id="UP000182321">
    <property type="component" value="Unassembled WGS sequence"/>
</dbReference>
<evidence type="ECO:0000313" key="2">
    <source>
        <dbReference type="EMBL" id="SEK76588.1"/>
    </source>
</evidence>
<name>A0A1H7JPI5_9FIRM</name>
<dbReference type="InterPro" id="IPR027417">
    <property type="entry name" value="P-loop_NTPase"/>
</dbReference>
<gene>
    <name evidence="2" type="ORF">SAMN02910377_01766</name>
</gene>
<dbReference type="NCBIfam" id="TIGR00678">
    <property type="entry name" value="holB"/>
    <property type="match status" value="1"/>
</dbReference>
<feature type="region of interest" description="Disordered" evidence="1">
    <location>
        <begin position="237"/>
        <end position="256"/>
    </location>
</feature>
<dbReference type="RefSeq" id="WP_074791109.1">
    <property type="nucleotide sequence ID" value="NZ_FNZX01000010.1"/>
</dbReference>
<reference evidence="3" key="1">
    <citation type="submission" date="2016-10" db="EMBL/GenBank/DDBJ databases">
        <authorList>
            <person name="Varghese N."/>
        </authorList>
    </citation>
    <scope>NUCLEOTIDE SEQUENCE [LARGE SCALE GENOMIC DNA]</scope>
    <source>
        <strain evidence="3">ACV-9</strain>
    </source>
</reference>
<evidence type="ECO:0000256" key="1">
    <source>
        <dbReference type="SAM" id="MobiDB-lite"/>
    </source>
</evidence>
<dbReference type="Gene3D" id="3.40.50.300">
    <property type="entry name" value="P-loop containing nucleotide triphosphate hydrolases"/>
    <property type="match status" value="1"/>
</dbReference>
<accession>A0A1H7JPI5</accession>